<comment type="caution">
    <text evidence="1">The sequence shown here is derived from an EMBL/GenBank/DDBJ whole genome shotgun (WGS) entry which is preliminary data.</text>
</comment>
<dbReference type="Proteomes" id="UP000587524">
    <property type="component" value="Unassembled WGS sequence"/>
</dbReference>
<proteinExistence type="predicted"/>
<protein>
    <submittedName>
        <fullName evidence="1">Uncharacterized protein</fullName>
    </submittedName>
</protein>
<dbReference type="RefSeq" id="WP_067957040.1">
    <property type="nucleotide sequence ID" value="NZ_JACJHY010000005.1"/>
</dbReference>
<gene>
    <name evidence="1" type="ORF">HNQ97_001419</name>
</gene>
<sequence>MRLLAPRTPSGPLGSGQEQFSASVGIACFGGNAASKSVTGNKELPLLDVASNRTFLITD</sequence>
<keyword evidence="2" id="KW-1185">Reference proteome</keyword>
<evidence type="ECO:0000313" key="2">
    <source>
        <dbReference type="Proteomes" id="UP000587524"/>
    </source>
</evidence>
<reference evidence="1 2" key="1">
    <citation type="submission" date="2020-08" db="EMBL/GenBank/DDBJ databases">
        <title>Genomic Encyclopedia of Type Strains, Phase IV (KMG-IV): sequencing the most valuable type-strain genomes for metagenomic binning, comparative biology and taxonomic classification.</title>
        <authorList>
            <person name="Goeker M."/>
        </authorList>
    </citation>
    <scope>NUCLEOTIDE SEQUENCE [LARGE SCALE GENOMIC DNA]</scope>
    <source>
        <strain evidence="1 2">DSM 17455</strain>
    </source>
</reference>
<organism evidence="1 2">
    <name type="scientific">Aminobacter ciceronei</name>
    <dbReference type="NCBI Taxonomy" id="150723"/>
    <lineage>
        <taxon>Bacteria</taxon>
        <taxon>Pseudomonadati</taxon>
        <taxon>Pseudomonadota</taxon>
        <taxon>Alphaproteobacteria</taxon>
        <taxon>Hyphomicrobiales</taxon>
        <taxon>Phyllobacteriaceae</taxon>
        <taxon>Aminobacter</taxon>
    </lineage>
</organism>
<accession>A0ABR6C3A7</accession>
<dbReference type="EMBL" id="JACJHZ010000005">
    <property type="protein sequence ID" value="MBA9019428.1"/>
    <property type="molecule type" value="Genomic_DNA"/>
</dbReference>
<name>A0ABR6C3A7_9HYPH</name>
<evidence type="ECO:0000313" key="1">
    <source>
        <dbReference type="EMBL" id="MBA9019428.1"/>
    </source>
</evidence>